<proteinExistence type="predicted"/>
<dbReference type="Proteomes" id="UP000249590">
    <property type="component" value="Unassembled WGS sequence"/>
</dbReference>
<dbReference type="InterPro" id="IPR036873">
    <property type="entry name" value="Rhodanese-like_dom_sf"/>
</dbReference>
<dbReference type="EMBL" id="QHHQ01000005">
    <property type="protein sequence ID" value="RAH99342.1"/>
    <property type="molecule type" value="Genomic_DNA"/>
</dbReference>
<organism evidence="3 4">
    <name type="scientific">Acuticoccus sediminis</name>
    <dbReference type="NCBI Taxonomy" id="2184697"/>
    <lineage>
        <taxon>Bacteria</taxon>
        <taxon>Pseudomonadati</taxon>
        <taxon>Pseudomonadota</taxon>
        <taxon>Alphaproteobacteria</taxon>
        <taxon>Hyphomicrobiales</taxon>
        <taxon>Amorphaceae</taxon>
        <taxon>Acuticoccus</taxon>
    </lineage>
</organism>
<evidence type="ECO:0000313" key="4">
    <source>
        <dbReference type="Proteomes" id="UP000249590"/>
    </source>
</evidence>
<protein>
    <submittedName>
        <fullName evidence="3">Rhodanese</fullName>
    </submittedName>
</protein>
<evidence type="ECO:0000256" key="1">
    <source>
        <dbReference type="SAM" id="SignalP"/>
    </source>
</evidence>
<feature type="domain" description="Rhodanese" evidence="2">
    <location>
        <begin position="139"/>
        <end position="189"/>
    </location>
</feature>
<sequence>MRPPSRLAAAFLAAASLILASVAAVSVSATVPARADVVPEPEDYRGPPYRAPVPATLVGASVLTTAEAKALWEMKAALFVDTLPTPKRPANLPEGTLWRAPPREDVPGSVWLANTGYDRLSTEMDAYYTAALAEITHGDADAPLVFYCLSECWMSWNAARRALEYGYTNVSWYPEGTDGWSNSGLPLEHREPYELTR</sequence>
<feature type="signal peptide" evidence="1">
    <location>
        <begin position="1"/>
        <end position="35"/>
    </location>
</feature>
<dbReference type="PROSITE" id="PS50206">
    <property type="entry name" value="RHODANESE_3"/>
    <property type="match status" value="1"/>
</dbReference>
<dbReference type="Gene3D" id="3.40.250.10">
    <property type="entry name" value="Rhodanese-like domain"/>
    <property type="match status" value="1"/>
</dbReference>
<gene>
    <name evidence="3" type="ORF">DLJ53_22670</name>
</gene>
<dbReference type="NCBIfam" id="TIGR03865">
    <property type="entry name" value="PQQ_CXXCW"/>
    <property type="match status" value="1"/>
</dbReference>
<feature type="chain" id="PRO_5033043468" evidence="1">
    <location>
        <begin position="36"/>
        <end position="197"/>
    </location>
</feature>
<dbReference type="CDD" id="cd00158">
    <property type="entry name" value="RHOD"/>
    <property type="match status" value="1"/>
</dbReference>
<accession>A0A8B2NQ68</accession>
<dbReference type="RefSeq" id="WP_111349492.1">
    <property type="nucleotide sequence ID" value="NZ_QHHQ01000005.1"/>
</dbReference>
<name>A0A8B2NQ68_9HYPH</name>
<comment type="caution">
    <text evidence="3">The sequence shown here is derived from an EMBL/GenBank/DDBJ whole genome shotgun (WGS) entry which is preliminary data.</text>
</comment>
<dbReference type="InterPro" id="IPR001763">
    <property type="entry name" value="Rhodanese-like_dom"/>
</dbReference>
<dbReference type="InterPro" id="IPR022376">
    <property type="entry name" value="PQQ_CXXCW"/>
</dbReference>
<keyword evidence="4" id="KW-1185">Reference proteome</keyword>
<dbReference type="SUPFAM" id="SSF52821">
    <property type="entry name" value="Rhodanese/Cell cycle control phosphatase"/>
    <property type="match status" value="1"/>
</dbReference>
<keyword evidence="1" id="KW-0732">Signal</keyword>
<evidence type="ECO:0000259" key="2">
    <source>
        <dbReference type="PROSITE" id="PS50206"/>
    </source>
</evidence>
<reference evidence="3 4" key="1">
    <citation type="submission" date="2018-05" db="EMBL/GenBank/DDBJ databases">
        <title>Acuticoccus sediminis sp. nov., isolated from deep-sea sediment of Indian Ocean.</title>
        <authorList>
            <person name="Liu X."/>
            <person name="Lai Q."/>
            <person name="Du Y."/>
            <person name="Sun F."/>
            <person name="Zhang X."/>
            <person name="Wang S."/>
            <person name="Shao Z."/>
        </authorList>
    </citation>
    <scope>NUCLEOTIDE SEQUENCE [LARGE SCALE GENOMIC DNA]</scope>
    <source>
        <strain evidence="3 4">PTG4-2</strain>
    </source>
</reference>
<dbReference type="AlphaFoldDB" id="A0A8B2NQ68"/>
<evidence type="ECO:0000313" key="3">
    <source>
        <dbReference type="EMBL" id="RAH99342.1"/>
    </source>
</evidence>
<dbReference type="Pfam" id="PF00581">
    <property type="entry name" value="Rhodanese"/>
    <property type="match status" value="1"/>
</dbReference>
<dbReference type="OrthoDB" id="176845at2"/>